<evidence type="ECO:0000256" key="1">
    <source>
        <dbReference type="ARBA" id="ARBA00004167"/>
    </source>
</evidence>
<dbReference type="InterPro" id="IPR000233">
    <property type="entry name" value="Cadherin_Y-type_LIR"/>
</dbReference>
<evidence type="ECO:0000256" key="13">
    <source>
        <dbReference type="SAM" id="MobiDB-lite"/>
    </source>
</evidence>
<feature type="disulfide bond" evidence="11">
    <location>
        <begin position="304"/>
        <end position="321"/>
    </location>
</feature>
<evidence type="ECO:0000256" key="8">
    <source>
        <dbReference type="ARBA" id="ARBA00023136"/>
    </source>
</evidence>
<evidence type="ECO:0000256" key="9">
    <source>
        <dbReference type="ARBA" id="ARBA00023157"/>
    </source>
</evidence>
<evidence type="ECO:0000256" key="11">
    <source>
        <dbReference type="PROSITE-ProRule" id="PRU00076"/>
    </source>
</evidence>
<dbReference type="InterPro" id="IPR013320">
    <property type="entry name" value="ConA-like_dom_sf"/>
</dbReference>
<feature type="domain" description="Laminin G" evidence="15">
    <location>
        <begin position="63"/>
        <end position="252"/>
    </location>
</feature>
<comment type="function">
    <text evidence="12">Cadherins are calcium-dependent cell adhesion proteins.</text>
</comment>
<dbReference type="PANTHER" id="PTHR24027:SF422">
    <property type="entry name" value="CADHERIN DOMAIN-CONTAINING PROTEIN"/>
    <property type="match status" value="1"/>
</dbReference>
<evidence type="ECO:0000256" key="12">
    <source>
        <dbReference type="RuleBase" id="RU004357"/>
    </source>
</evidence>
<feature type="domain" description="EGF-like" evidence="16">
    <location>
        <begin position="377"/>
        <end position="415"/>
    </location>
</feature>
<dbReference type="PROSITE" id="PS50025">
    <property type="entry name" value="LAM_G_DOMAIN"/>
    <property type="match status" value="1"/>
</dbReference>
<evidence type="ECO:0000256" key="7">
    <source>
        <dbReference type="ARBA" id="ARBA00022989"/>
    </source>
</evidence>
<dbReference type="Pfam" id="PF01049">
    <property type="entry name" value="CADH_Y-type_LIR"/>
    <property type="match status" value="1"/>
</dbReference>
<dbReference type="FunFam" id="2.10.25.10:FF:000173">
    <property type="entry name" value="Neurogenic locus notch protein 2"/>
    <property type="match status" value="1"/>
</dbReference>
<dbReference type="EMBL" id="JABSTU010000010">
    <property type="protein sequence ID" value="KAH8019382.1"/>
    <property type="molecule type" value="Genomic_DNA"/>
</dbReference>
<dbReference type="GO" id="GO:0007043">
    <property type="term" value="P:cell-cell junction assembly"/>
    <property type="evidence" value="ECO:0007669"/>
    <property type="project" value="TreeGrafter"/>
</dbReference>
<keyword evidence="4" id="KW-0732">Signal</keyword>
<feature type="disulfide bond" evidence="11">
    <location>
        <begin position="50"/>
        <end position="59"/>
    </location>
</feature>
<sequence length="619" mass="68442">MYDLGSPGSSYNSVTGCPPAESSCSEAALLHQSCGHGHCLGTYKGAECVCDPGWHGPNCDRETQSKMFQQSSYIKYALPFDPHPYKTDIQLQFRTRQKHGELFRITSKHGREYCILEIRDKKLRFRFNLDRSRSSEERELWLPWVWVNDGQWHTVRALRYGASASLALDGGSGRRFNELLDWQSPHQHMWVEKQNVIAGGDVQYVGPGVTVVDNDYQEGCMNDIRLDQHYLPMESGSEYAAVVEWRNLIDGCPSNNPCHGISCPRPFVCVDLWMLHECRCSPGFAVTENGKNCTDADECLTEPCLNGGTCMNRPHGEGFYCLCPDGFGGDLCGALRQEKIMRLSMAALAAILVCLLNILSECVEGFTPTEDRLDCEDKDECLDEPCGYTGQCTNLPHGQGHTCLCHESLECHNCSCFDVGAGARMTNTSLALGLEALLIILACLVVYLLLVLVIVAYTRSRRSDQKFGHGGVDDDVRENIISYDDEGGGEDDMNAYDITPLRIPVDASGMQIGAKPGPEKAPTLQTEVRVREPAPTGAHPDVGDFIRDHLDKADQDPGAPPVDDLRNYAYEGGGSTAGSLSSLASETDDHEQRFDYLNGWGPRFQKLADMYGQGESEED</sequence>
<dbReference type="GO" id="GO:0034332">
    <property type="term" value="P:adherens junction organization"/>
    <property type="evidence" value="ECO:0007669"/>
    <property type="project" value="TreeGrafter"/>
</dbReference>
<dbReference type="AlphaFoldDB" id="A0A9J6DC44"/>
<dbReference type="CDD" id="cd00054">
    <property type="entry name" value="EGF_CA"/>
    <property type="match status" value="1"/>
</dbReference>
<comment type="caution">
    <text evidence="17">The sequence shown here is derived from an EMBL/GenBank/DDBJ whole genome shotgun (WGS) entry which is preliminary data.</text>
</comment>
<dbReference type="InterPro" id="IPR001791">
    <property type="entry name" value="Laminin_G"/>
</dbReference>
<proteinExistence type="predicted"/>
<reference evidence="17" key="1">
    <citation type="journal article" date="2020" name="Cell">
        <title>Large-Scale Comparative Analyses of Tick Genomes Elucidate Their Genetic Diversity and Vector Capacities.</title>
        <authorList>
            <consortium name="Tick Genome and Microbiome Consortium (TIGMIC)"/>
            <person name="Jia N."/>
            <person name="Wang J."/>
            <person name="Shi W."/>
            <person name="Du L."/>
            <person name="Sun Y."/>
            <person name="Zhan W."/>
            <person name="Jiang J.F."/>
            <person name="Wang Q."/>
            <person name="Zhang B."/>
            <person name="Ji P."/>
            <person name="Bell-Sakyi L."/>
            <person name="Cui X.M."/>
            <person name="Yuan T.T."/>
            <person name="Jiang B.G."/>
            <person name="Yang W.F."/>
            <person name="Lam T.T."/>
            <person name="Chang Q.C."/>
            <person name="Ding S.J."/>
            <person name="Wang X.J."/>
            <person name="Zhu J.G."/>
            <person name="Ruan X.D."/>
            <person name="Zhao L."/>
            <person name="Wei J.T."/>
            <person name="Ye R.Z."/>
            <person name="Que T.C."/>
            <person name="Du C.H."/>
            <person name="Zhou Y.H."/>
            <person name="Cheng J.X."/>
            <person name="Dai P.F."/>
            <person name="Guo W.B."/>
            <person name="Han X.H."/>
            <person name="Huang E.J."/>
            <person name="Li L.F."/>
            <person name="Wei W."/>
            <person name="Gao Y.C."/>
            <person name="Liu J.Z."/>
            <person name="Shao H.Z."/>
            <person name="Wang X."/>
            <person name="Wang C.C."/>
            <person name="Yang T.C."/>
            <person name="Huo Q.B."/>
            <person name="Li W."/>
            <person name="Chen H.Y."/>
            <person name="Chen S.E."/>
            <person name="Zhou L.G."/>
            <person name="Ni X.B."/>
            <person name="Tian J.H."/>
            <person name="Sheng Y."/>
            <person name="Liu T."/>
            <person name="Pan Y.S."/>
            <person name="Xia L.Y."/>
            <person name="Li J."/>
            <person name="Zhao F."/>
            <person name="Cao W.C."/>
        </authorList>
    </citation>
    <scope>NUCLEOTIDE SEQUENCE</scope>
    <source>
        <strain evidence="17">Rmic-2018</strain>
    </source>
</reference>
<name>A0A9J6DC44_RHIMP</name>
<dbReference type="InterPro" id="IPR039808">
    <property type="entry name" value="Cadherin"/>
</dbReference>
<evidence type="ECO:0000313" key="17">
    <source>
        <dbReference type="EMBL" id="KAH8019382.1"/>
    </source>
</evidence>
<comment type="caution">
    <text evidence="11">Lacks conserved residue(s) required for the propagation of feature annotation.</text>
</comment>
<keyword evidence="10" id="KW-0325">Glycoprotein</keyword>
<dbReference type="FunFam" id="4.10.900.10:FF:000012">
    <property type="entry name" value="Putative DE-cadherin"/>
    <property type="match status" value="1"/>
</dbReference>
<feature type="disulfide bond" evidence="11">
    <location>
        <begin position="386"/>
        <end position="403"/>
    </location>
</feature>
<dbReference type="SMART" id="SM00282">
    <property type="entry name" value="LamG"/>
    <property type="match status" value="1"/>
</dbReference>
<keyword evidence="9 11" id="KW-1015">Disulfide bond</keyword>
<keyword evidence="2 11" id="KW-0245">EGF-like domain</keyword>
<dbReference type="Gene3D" id="2.60.120.200">
    <property type="match status" value="1"/>
</dbReference>
<evidence type="ECO:0000259" key="16">
    <source>
        <dbReference type="PROSITE" id="PS50026"/>
    </source>
</evidence>
<feature type="disulfide bond" evidence="11">
    <location>
        <begin position="405"/>
        <end position="414"/>
    </location>
</feature>
<dbReference type="SMART" id="SM00181">
    <property type="entry name" value="EGF"/>
    <property type="match status" value="4"/>
</dbReference>
<dbReference type="GO" id="GO:0005509">
    <property type="term" value="F:calcium ion binding"/>
    <property type="evidence" value="ECO:0007669"/>
    <property type="project" value="InterPro"/>
</dbReference>
<dbReference type="GO" id="GO:0000902">
    <property type="term" value="P:cell morphogenesis"/>
    <property type="evidence" value="ECO:0007669"/>
    <property type="project" value="TreeGrafter"/>
</dbReference>
<dbReference type="GO" id="GO:0016339">
    <property type="term" value="P:calcium-dependent cell-cell adhesion via plasma membrane cell adhesion molecules"/>
    <property type="evidence" value="ECO:0007669"/>
    <property type="project" value="TreeGrafter"/>
</dbReference>
<accession>A0A9J6DC44</accession>
<dbReference type="GO" id="GO:0007156">
    <property type="term" value="P:homophilic cell adhesion via plasma membrane adhesion molecules"/>
    <property type="evidence" value="ECO:0007669"/>
    <property type="project" value="InterPro"/>
</dbReference>
<dbReference type="GO" id="GO:0009887">
    <property type="term" value="P:animal organ morphogenesis"/>
    <property type="evidence" value="ECO:0007669"/>
    <property type="project" value="UniProtKB-ARBA"/>
</dbReference>
<dbReference type="GO" id="GO:0044331">
    <property type="term" value="P:cell-cell adhesion mediated by cadherin"/>
    <property type="evidence" value="ECO:0007669"/>
    <property type="project" value="TreeGrafter"/>
</dbReference>
<evidence type="ECO:0000256" key="4">
    <source>
        <dbReference type="ARBA" id="ARBA00022729"/>
    </source>
</evidence>
<dbReference type="InterPro" id="IPR001881">
    <property type="entry name" value="EGF-like_Ca-bd_dom"/>
</dbReference>
<comment type="subcellular location">
    <subcellularLocation>
        <location evidence="1">Membrane</location>
        <topology evidence="1">Single-pass membrane protein</topology>
    </subcellularLocation>
</comment>
<feature type="domain" description="EGF-like" evidence="16">
    <location>
        <begin position="295"/>
        <end position="333"/>
    </location>
</feature>
<keyword evidence="6" id="KW-0106">Calcium</keyword>
<dbReference type="Pfam" id="PF00008">
    <property type="entry name" value="EGF"/>
    <property type="match status" value="1"/>
</dbReference>
<dbReference type="VEuPathDB" id="VectorBase:LOC119177255"/>
<feature type="disulfide bond" evidence="11">
    <location>
        <begin position="323"/>
        <end position="332"/>
    </location>
</feature>
<dbReference type="Gene3D" id="4.10.900.10">
    <property type="entry name" value="TCF3-CBD (Catenin binding domain)"/>
    <property type="match status" value="1"/>
</dbReference>
<dbReference type="PROSITE" id="PS00022">
    <property type="entry name" value="EGF_1"/>
    <property type="match status" value="2"/>
</dbReference>
<dbReference type="InterPro" id="IPR000742">
    <property type="entry name" value="EGF"/>
</dbReference>
<dbReference type="GO" id="GO:0016477">
    <property type="term" value="P:cell migration"/>
    <property type="evidence" value="ECO:0007669"/>
    <property type="project" value="TreeGrafter"/>
</dbReference>
<dbReference type="GO" id="GO:0045296">
    <property type="term" value="F:cadherin binding"/>
    <property type="evidence" value="ECO:0007669"/>
    <property type="project" value="TreeGrafter"/>
</dbReference>
<feature type="domain" description="EGF-like" evidence="16">
    <location>
        <begin position="30"/>
        <end position="60"/>
    </location>
</feature>
<evidence type="ECO:0000256" key="10">
    <source>
        <dbReference type="ARBA" id="ARBA00023180"/>
    </source>
</evidence>
<keyword evidence="3 14" id="KW-0812">Transmembrane</keyword>
<dbReference type="CDD" id="cd00110">
    <property type="entry name" value="LamG"/>
    <property type="match status" value="1"/>
</dbReference>
<dbReference type="GO" id="GO:0005912">
    <property type="term" value="C:adherens junction"/>
    <property type="evidence" value="ECO:0007669"/>
    <property type="project" value="TreeGrafter"/>
</dbReference>
<evidence type="ECO:0000259" key="15">
    <source>
        <dbReference type="PROSITE" id="PS50025"/>
    </source>
</evidence>
<keyword evidence="5" id="KW-0677">Repeat</keyword>
<evidence type="ECO:0000256" key="5">
    <source>
        <dbReference type="ARBA" id="ARBA00022737"/>
    </source>
</evidence>
<evidence type="ECO:0000313" key="18">
    <source>
        <dbReference type="Proteomes" id="UP000821866"/>
    </source>
</evidence>
<protein>
    <recommendedName>
        <fullName evidence="19">Neural-cadherin</fullName>
    </recommendedName>
</protein>
<evidence type="ECO:0000256" key="6">
    <source>
        <dbReference type="ARBA" id="ARBA00022837"/>
    </source>
</evidence>
<evidence type="ECO:0008006" key="19">
    <source>
        <dbReference type="Google" id="ProtNLM"/>
    </source>
</evidence>
<evidence type="ECO:0000256" key="14">
    <source>
        <dbReference type="SAM" id="Phobius"/>
    </source>
</evidence>
<evidence type="ECO:0000256" key="3">
    <source>
        <dbReference type="ARBA" id="ARBA00022692"/>
    </source>
</evidence>
<dbReference type="Pfam" id="PF02210">
    <property type="entry name" value="Laminin_G_2"/>
    <property type="match status" value="1"/>
</dbReference>
<dbReference type="GO" id="GO:0008013">
    <property type="term" value="F:beta-catenin binding"/>
    <property type="evidence" value="ECO:0007669"/>
    <property type="project" value="TreeGrafter"/>
</dbReference>
<dbReference type="SUPFAM" id="SSF57196">
    <property type="entry name" value="EGF/Laminin"/>
    <property type="match status" value="2"/>
</dbReference>
<reference evidence="17" key="2">
    <citation type="submission" date="2021-09" db="EMBL/GenBank/DDBJ databases">
        <authorList>
            <person name="Jia N."/>
            <person name="Wang J."/>
            <person name="Shi W."/>
            <person name="Du L."/>
            <person name="Sun Y."/>
            <person name="Zhan W."/>
            <person name="Jiang J."/>
            <person name="Wang Q."/>
            <person name="Zhang B."/>
            <person name="Ji P."/>
            <person name="Sakyi L.B."/>
            <person name="Cui X."/>
            <person name="Yuan T."/>
            <person name="Jiang B."/>
            <person name="Yang W."/>
            <person name="Lam T.T.-Y."/>
            <person name="Chang Q."/>
            <person name="Ding S."/>
            <person name="Wang X."/>
            <person name="Zhu J."/>
            <person name="Ruan X."/>
            <person name="Zhao L."/>
            <person name="Wei J."/>
            <person name="Que T."/>
            <person name="Du C."/>
            <person name="Cheng J."/>
            <person name="Dai P."/>
            <person name="Han X."/>
            <person name="Huang E."/>
            <person name="Gao Y."/>
            <person name="Liu J."/>
            <person name="Shao H."/>
            <person name="Ye R."/>
            <person name="Li L."/>
            <person name="Wei W."/>
            <person name="Wang X."/>
            <person name="Wang C."/>
            <person name="Huo Q."/>
            <person name="Li W."/>
            <person name="Guo W."/>
            <person name="Chen H."/>
            <person name="Chen S."/>
            <person name="Zhou L."/>
            <person name="Zhou L."/>
            <person name="Ni X."/>
            <person name="Tian J."/>
            <person name="Zhou Y."/>
            <person name="Sheng Y."/>
            <person name="Liu T."/>
            <person name="Pan Y."/>
            <person name="Xia L."/>
            <person name="Li J."/>
            <person name="Zhao F."/>
            <person name="Cao W."/>
        </authorList>
    </citation>
    <scope>NUCLEOTIDE SEQUENCE</scope>
    <source>
        <strain evidence="17">Rmic-2018</strain>
        <tissue evidence="17">Larvae</tissue>
    </source>
</reference>
<dbReference type="SUPFAM" id="SSF49899">
    <property type="entry name" value="Concanavalin A-like lectins/glucanases"/>
    <property type="match status" value="1"/>
</dbReference>
<dbReference type="SMART" id="SM00179">
    <property type="entry name" value="EGF_CA"/>
    <property type="match status" value="4"/>
</dbReference>
<dbReference type="GO" id="GO:0016342">
    <property type="term" value="C:catenin complex"/>
    <property type="evidence" value="ECO:0007669"/>
    <property type="project" value="TreeGrafter"/>
</dbReference>
<keyword evidence="7 14" id="KW-1133">Transmembrane helix</keyword>
<feature type="region of interest" description="Disordered" evidence="13">
    <location>
        <begin position="549"/>
        <end position="589"/>
    </location>
</feature>
<dbReference type="PANTHER" id="PTHR24027">
    <property type="entry name" value="CADHERIN-23"/>
    <property type="match status" value="1"/>
</dbReference>
<dbReference type="Gene3D" id="2.10.25.10">
    <property type="entry name" value="Laminin"/>
    <property type="match status" value="3"/>
</dbReference>
<dbReference type="PROSITE" id="PS01186">
    <property type="entry name" value="EGF_2"/>
    <property type="match status" value="3"/>
</dbReference>
<keyword evidence="18" id="KW-1185">Reference proteome</keyword>
<gene>
    <name evidence="17" type="ORF">HPB51_019355</name>
</gene>
<dbReference type="Proteomes" id="UP000821866">
    <property type="component" value="Chromosome 8"/>
</dbReference>
<feature type="transmembrane region" description="Helical" evidence="14">
    <location>
        <begin position="436"/>
        <end position="457"/>
    </location>
</feature>
<dbReference type="InterPro" id="IPR027397">
    <property type="entry name" value="Catenin-bd_sf"/>
</dbReference>
<dbReference type="PROSITE" id="PS50026">
    <property type="entry name" value="EGF_3"/>
    <property type="match status" value="3"/>
</dbReference>
<keyword evidence="8 14" id="KW-0472">Membrane</keyword>
<organism evidence="17 18">
    <name type="scientific">Rhipicephalus microplus</name>
    <name type="common">Cattle tick</name>
    <name type="synonym">Boophilus microplus</name>
    <dbReference type="NCBI Taxonomy" id="6941"/>
    <lineage>
        <taxon>Eukaryota</taxon>
        <taxon>Metazoa</taxon>
        <taxon>Ecdysozoa</taxon>
        <taxon>Arthropoda</taxon>
        <taxon>Chelicerata</taxon>
        <taxon>Arachnida</taxon>
        <taxon>Acari</taxon>
        <taxon>Parasitiformes</taxon>
        <taxon>Ixodida</taxon>
        <taxon>Ixodoidea</taxon>
        <taxon>Ixodidae</taxon>
        <taxon>Rhipicephalinae</taxon>
        <taxon>Rhipicephalus</taxon>
        <taxon>Boophilus</taxon>
    </lineage>
</organism>
<evidence type="ECO:0000256" key="2">
    <source>
        <dbReference type="ARBA" id="ARBA00022536"/>
    </source>
</evidence>